<feature type="region of interest" description="Disordered" evidence="1">
    <location>
        <begin position="148"/>
        <end position="175"/>
    </location>
</feature>
<comment type="caution">
    <text evidence="3">The sequence shown here is derived from an EMBL/GenBank/DDBJ whole genome shotgun (WGS) entry which is preliminary data.</text>
</comment>
<dbReference type="Proteomes" id="UP000178082">
    <property type="component" value="Unassembled WGS sequence"/>
</dbReference>
<keyword evidence="2" id="KW-0732">Signal</keyword>
<evidence type="ECO:0000256" key="2">
    <source>
        <dbReference type="SAM" id="SignalP"/>
    </source>
</evidence>
<evidence type="ECO:0000256" key="1">
    <source>
        <dbReference type="SAM" id="MobiDB-lite"/>
    </source>
</evidence>
<feature type="signal peptide" evidence="2">
    <location>
        <begin position="1"/>
        <end position="22"/>
    </location>
</feature>
<name>A0A1F7SJE3_9BACT</name>
<dbReference type="STRING" id="1817883.A3G31_07595"/>
<evidence type="ECO:0000313" key="4">
    <source>
        <dbReference type="Proteomes" id="UP000178082"/>
    </source>
</evidence>
<sequence length="210" mass="24546">MLKKIIALLFAVSAFLSIPFLSYSIDATVLKEDGKEFYIKNVMLNWSDGFFTEKNDFLLKRRNEGWDKIYFSVVKEIGFNSNEISILMENGEMIKGMKNDFKLNGEFFGFSESRRMIFEIKDINKITFVKSGSENGLKLEGFKGDITTDKREQGKKPEIKETKEEKINIESRDNKNSEEIKKYKRCTINNTHIYYEKSWEFCPVDGGRLE</sequence>
<organism evidence="3 4">
    <name type="scientific">Candidatus Schekmanbacteria bacterium RIFCSPLOWO2_12_FULL_38_15</name>
    <dbReference type="NCBI Taxonomy" id="1817883"/>
    <lineage>
        <taxon>Bacteria</taxon>
        <taxon>Candidatus Schekmaniibacteriota</taxon>
    </lineage>
</organism>
<reference evidence="3 4" key="1">
    <citation type="journal article" date="2016" name="Nat. Commun.">
        <title>Thousands of microbial genomes shed light on interconnected biogeochemical processes in an aquifer system.</title>
        <authorList>
            <person name="Anantharaman K."/>
            <person name="Brown C.T."/>
            <person name="Hug L.A."/>
            <person name="Sharon I."/>
            <person name="Castelle C.J."/>
            <person name="Probst A.J."/>
            <person name="Thomas B.C."/>
            <person name="Singh A."/>
            <person name="Wilkins M.J."/>
            <person name="Karaoz U."/>
            <person name="Brodie E.L."/>
            <person name="Williams K.H."/>
            <person name="Hubbard S.S."/>
            <person name="Banfield J.F."/>
        </authorList>
    </citation>
    <scope>NUCLEOTIDE SEQUENCE [LARGE SCALE GENOMIC DNA]</scope>
</reference>
<protein>
    <submittedName>
        <fullName evidence="3">Uncharacterized protein</fullName>
    </submittedName>
</protein>
<gene>
    <name evidence="3" type="ORF">A3G31_07595</name>
</gene>
<dbReference type="AlphaFoldDB" id="A0A1F7SJE3"/>
<accession>A0A1F7SJE3</accession>
<dbReference type="EMBL" id="MGDI01000025">
    <property type="protein sequence ID" value="OGL53358.1"/>
    <property type="molecule type" value="Genomic_DNA"/>
</dbReference>
<feature type="chain" id="PRO_5009532392" evidence="2">
    <location>
        <begin position="23"/>
        <end position="210"/>
    </location>
</feature>
<proteinExistence type="predicted"/>
<evidence type="ECO:0000313" key="3">
    <source>
        <dbReference type="EMBL" id="OGL53358.1"/>
    </source>
</evidence>